<sequence length="266" mass="27705">MSGPNAEVNSELVPLSYDASMAGSGVAAISVTNAVAAKLLALGGETRTLKALQDGLDAGEMMPGVPLKNVALGATIDIRQERRVGRNVLGRLPSGAPGMAPVLIGAHIDHLGPKAGVNSLAGKGEENLIHYGADDNASGVAGVLEIAEYLAEQKRSGKLKMKRDGLFALWSGEELGLLGSAHYVRKMAEDQLGNGDAMLTGKLSAALNMDMIGRLQKNAVLQGVGSSDFWEGAIERRNAPVGLPIVTQQDTYLSTDATSFYLKGVP</sequence>
<feature type="domain" description="Peptidase M28" evidence="1">
    <location>
        <begin position="87"/>
        <end position="266"/>
    </location>
</feature>
<reference evidence="2" key="1">
    <citation type="journal article" date="2014" name="Front. Microbiol.">
        <title>High frequency of phylogenetically diverse reductive dehalogenase-homologous genes in deep subseafloor sedimentary metagenomes.</title>
        <authorList>
            <person name="Kawai M."/>
            <person name="Futagami T."/>
            <person name="Toyoda A."/>
            <person name="Takaki Y."/>
            <person name="Nishi S."/>
            <person name="Hori S."/>
            <person name="Arai W."/>
            <person name="Tsubouchi T."/>
            <person name="Morono Y."/>
            <person name="Uchiyama I."/>
            <person name="Ito T."/>
            <person name="Fujiyama A."/>
            <person name="Inagaki F."/>
            <person name="Takami H."/>
        </authorList>
    </citation>
    <scope>NUCLEOTIDE SEQUENCE</scope>
    <source>
        <strain evidence="2">Expedition CK06-06</strain>
    </source>
</reference>
<protein>
    <recommendedName>
        <fullName evidence="1">Peptidase M28 domain-containing protein</fullName>
    </recommendedName>
</protein>
<feature type="non-terminal residue" evidence="2">
    <location>
        <position position="266"/>
    </location>
</feature>
<dbReference type="InterPro" id="IPR045175">
    <property type="entry name" value="M28_fam"/>
</dbReference>
<dbReference type="SUPFAM" id="SSF53187">
    <property type="entry name" value="Zn-dependent exopeptidases"/>
    <property type="match status" value="1"/>
</dbReference>
<dbReference type="GO" id="GO:0008235">
    <property type="term" value="F:metalloexopeptidase activity"/>
    <property type="evidence" value="ECO:0007669"/>
    <property type="project" value="InterPro"/>
</dbReference>
<dbReference type="Gene3D" id="3.40.630.10">
    <property type="entry name" value="Zn peptidases"/>
    <property type="match status" value="1"/>
</dbReference>
<dbReference type="Pfam" id="PF04389">
    <property type="entry name" value="Peptidase_M28"/>
    <property type="match status" value="1"/>
</dbReference>
<gene>
    <name evidence="2" type="ORF">S01H1_42930</name>
</gene>
<dbReference type="AlphaFoldDB" id="X0VDV0"/>
<evidence type="ECO:0000313" key="2">
    <source>
        <dbReference type="EMBL" id="GAG10648.1"/>
    </source>
</evidence>
<organism evidence="2">
    <name type="scientific">marine sediment metagenome</name>
    <dbReference type="NCBI Taxonomy" id="412755"/>
    <lineage>
        <taxon>unclassified sequences</taxon>
        <taxon>metagenomes</taxon>
        <taxon>ecological metagenomes</taxon>
    </lineage>
</organism>
<proteinExistence type="predicted"/>
<dbReference type="PANTHER" id="PTHR12147:SF26">
    <property type="entry name" value="PEPTIDASE M28 DOMAIN-CONTAINING PROTEIN"/>
    <property type="match status" value="1"/>
</dbReference>
<evidence type="ECO:0000259" key="1">
    <source>
        <dbReference type="Pfam" id="PF04389"/>
    </source>
</evidence>
<dbReference type="PANTHER" id="PTHR12147">
    <property type="entry name" value="METALLOPEPTIDASE M28 FAMILY MEMBER"/>
    <property type="match status" value="1"/>
</dbReference>
<dbReference type="GO" id="GO:0006508">
    <property type="term" value="P:proteolysis"/>
    <property type="evidence" value="ECO:0007669"/>
    <property type="project" value="InterPro"/>
</dbReference>
<accession>X0VDV0</accession>
<comment type="caution">
    <text evidence="2">The sequence shown here is derived from an EMBL/GenBank/DDBJ whole genome shotgun (WGS) entry which is preliminary data.</text>
</comment>
<name>X0VDV0_9ZZZZ</name>
<dbReference type="InterPro" id="IPR007484">
    <property type="entry name" value="Peptidase_M28"/>
</dbReference>
<dbReference type="EMBL" id="BARS01027323">
    <property type="protein sequence ID" value="GAG10648.1"/>
    <property type="molecule type" value="Genomic_DNA"/>
</dbReference>